<evidence type="ECO:0000259" key="8">
    <source>
        <dbReference type="Pfam" id="PF14008"/>
    </source>
</evidence>
<dbReference type="InterPro" id="IPR015914">
    <property type="entry name" value="PAPs_N"/>
</dbReference>
<dbReference type="GO" id="GO:0003993">
    <property type="term" value="F:acid phosphatase activity"/>
    <property type="evidence" value="ECO:0007669"/>
    <property type="project" value="UniProtKB-EC"/>
</dbReference>
<dbReference type="CDD" id="cd00839">
    <property type="entry name" value="MPP_PAPs"/>
    <property type="match status" value="1"/>
</dbReference>
<dbReference type="Proteomes" id="UP001055712">
    <property type="component" value="Unassembled WGS sequence"/>
</dbReference>
<dbReference type="OrthoDB" id="407721at2759"/>
<evidence type="ECO:0000256" key="6">
    <source>
        <dbReference type="SAM" id="MobiDB-lite"/>
    </source>
</evidence>
<reference evidence="10" key="1">
    <citation type="journal article" date="2019" name="Plant J.">
        <title>Chlorella vulgaris genome assembly and annotation reveals the molecular basis for metabolic acclimation to high light conditions.</title>
        <authorList>
            <person name="Cecchin M."/>
            <person name="Marcolungo L."/>
            <person name="Rossato M."/>
            <person name="Girolomoni L."/>
            <person name="Cosentino E."/>
            <person name="Cuine S."/>
            <person name="Li-Beisson Y."/>
            <person name="Delledonne M."/>
            <person name="Ballottari M."/>
        </authorList>
    </citation>
    <scope>NUCLEOTIDE SEQUENCE</scope>
    <source>
        <strain evidence="10">211/11P</strain>
    </source>
</reference>
<proteinExistence type="inferred from homology"/>
<organism evidence="10 11">
    <name type="scientific">Chlorella vulgaris</name>
    <name type="common">Green alga</name>
    <dbReference type="NCBI Taxonomy" id="3077"/>
    <lineage>
        <taxon>Eukaryota</taxon>
        <taxon>Viridiplantae</taxon>
        <taxon>Chlorophyta</taxon>
        <taxon>core chlorophytes</taxon>
        <taxon>Trebouxiophyceae</taxon>
        <taxon>Chlorellales</taxon>
        <taxon>Chlorellaceae</taxon>
        <taxon>Chlorella clade</taxon>
        <taxon>Chlorella</taxon>
    </lineage>
</organism>
<comment type="caution">
    <text evidence="10">The sequence shown here is derived from an EMBL/GenBank/DDBJ whole genome shotgun (WGS) entry which is preliminary data.</text>
</comment>
<evidence type="ECO:0000256" key="5">
    <source>
        <dbReference type="RuleBase" id="RU361203"/>
    </source>
</evidence>
<name>A0A9D4TPU5_CHLVU</name>
<dbReference type="EMBL" id="SIDB01000006">
    <property type="protein sequence ID" value="KAI3431309.1"/>
    <property type="molecule type" value="Genomic_DNA"/>
</dbReference>
<evidence type="ECO:0000313" key="11">
    <source>
        <dbReference type="Proteomes" id="UP001055712"/>
    </source>
</evidence>
<evidence type="ECO:0000256" key="4">
    <source>
        <dbReference type="ARBA" id="ARBA00023180"/>
    </source>
</evidence>
<dbReference type="InterPro" id="IPR004843">
    <property type="entry name" value="Calcineurin-like_PHP"/>
</dbReference>
<accession>A0A9D4TPU5</accession>
<reference evidence="10" key="2">
    <citation type="submission" date="2020-11" db="EMBL/GenBank/DDBJ databases">
        <authorList>
            <person name="Cecchin M."/>
            <person name="Marcolungo L."/>
            <person name="Rossato M."/>
            <person name="Girolomoni L."/>
            <person name="Cosentino E."/>
            <person name="Cuine S."/>
            <person name="Li-Beisson Y."/>
            <person name="Delledonne M."/>
            <person name="Ballottari M."/>
        </authorList>
    </citation>
    <scope>NUCLEOTIDE SEQUENCE</scope>
    <source>
        <strain evidence="10">211/11P</strain>
        <tissue evidence="10">Whole cell</tissue>
    </source>
</reference>
<feature type="region of interest" description="Disordered" evidence="6">
    <location>
        <begin position="1"/>
        <end position="30"/>
    </location>
</feature>
<dbReference type="Pfam" id="PF14008">
    <property type="entry name" value="Metallophos_C"/>
    <property type="match status" value="1"/>
</dbReference>
<dbReference type="InterPro" id="IPR039331">
    <property type="entry name" value="PAPs-like"/>
</dbReference>
<keyword evidence="11" id="KW-1185">Reference proteome</keyword>
<gene>
    <name evidence="10" type="ORF">D9Q98_004368</name>
</gene>
<feature type="domain" description="Purple acid phosphatase C-terminal" evidence="8">
    <location>
        <begin position="405"/>
        <end position="462"/>
    </location>
</feature>
<dbReference type="Pfam" id="PF16656">
    <property type="entry name" value="Pur_ac_phosph_N"/>
    <property type="match status" value="1"/>
</dbReference>
<dbReference type="PANTHER" id="PTHR22953:SF153">
    <property type="entry name" value="PURPLE ACID PHOSPHATASE"/>
    <property type="match status" value="1"/>
</dbReference>
<comment type="catalytic activity">
    <reaction evidence="5">
        <text>a phosphate monoester + H2O = an alcohol + phosphate</text>
        <dbReference type="Rhea" id="RHEA:15017"/>
        <dbReference type="ChEBI" id="CHEBI:15377"/>
        <dbReference type="ChEBI" id="CHEBI:30879"/>
        <dbReference type="ChEBI" id="CHEBI:43474"/>
        <dbReference type="ChEBI" id="CHEBI:67140"/>
        <dbReference type="EC" id="3.1.3.2"/>
    </reaction>
</comment>
<dbReference type="Gene3D" id="2.60.40.380">
    <property type="entry name" value="Purple acid phosphatase-like, N-terminal"/>
    <property type="match status" value="1"/>
</dbReference>
<evidence type="ECO:0000259" key="9">
    <source>
        <dbReference type="Pfam" id="PF16656"/>
    </source>
</evidence>
<dbReference type="AlphaFoldDB" id="A0A9D4TPU5"/>
<dbReference type="InterPro" id="IPR041792">
    <property type="entry name" value="MPP_PAP"/>
</dbReference>
<protein>
    <recommendedName>
        <fullName evidence="5">Purple acid phosphatase</fullName>
        <ecNumber evidence="5">3.1.3.2</ecNumber>
    </recommendedName>
</protein>
<comment type="similarity">
    <text evidence="1 5">Belongs to the metallophosphoesterase superfamily. Purple acid phosphatase family.</text>
</comment>
<dbReference type="EC" id="3.1.3.2" evidence="5"/>
<dbReference type="InterPro" id="IPR029052">
    <property type="entry name" value="Metallo-depent_PP-like"/>
</dbReference>
<keyword evidence="2" id="KW-0732">Signal</keyword>
<dbReference type="InterPro" id="IPR025733">
    <property type="entry name" value="PAPs_C"/>
</dbReference>
<evidence type="ECO:0000256" key="2">
    <source>
        <dbReference type="ARBA" id="ARBA00022729"/>
    </source>
</evidence>
<evidence type="ECO:0000259" key="7">
    <source>
        <dbReference type="Pfam" id="PF00149"/>
    </source>
</evidence>
<dbReference type="GO" id="GO:0046872">
    <property type="term" value="F:metal ion binding"/>
    <property type="evidence" value="ECO:0007669"/>
    <property type="project" value="InterPro"/>
</dbReference>
<evidence type="ECO:0000313" key="10">
    <source>
        <dbReference type="EMBL" id="KAI3431309.1"/>
    </source>
</evidence>
<keyword evidence="4" id="KW-0325">Glycoprotein</keyword>
<dbReference type="PANTHER" id="PTHR22953">
    <property type="entry name" value="ACID PHOSPHATASE RELATED"/>
    <property type="match status" value="1"/>
</dbReference>
<evidence type="ECO:0000256" key="3">
    <source>
        <dbReference type="ARBA" id="ARBA00022801"/>
    </source>
</evidence>
<feature type="domain" description="Purple acid phosphatase N-terminal" evidence="9">
    <location>
        <begin position="113"/>
        <end position="189"/>
    </location>
</feature>
<keyword evidence="3 5" id="KW-0378">Hydrolase</keyword>
<sequence length="530" mass="58657">MYQRPSPVPQLHTGHPRLARPAGAGAHDPEQVHLSFAGPGAYAVTWVTHPLDDDSLAAADVSAAQHRQAAADAAGLEAGSLEGADAVDATAANRKHKHKHRKRRRSCVDVENAGTRSVVQYGIKEGDYTFTVESPEPVACYASGAYLSGAIHRAYFGAGLEGPLPHNTTIFYRVGDPDRSWSKEFSFRTAPLVGAASLPYRLGLIGDLGQSDHSLSTLDHVEVTQPASIILTGDLSYADGYQPRWDAWGRMVAPFTSRQPWHYCVGNHEIELTDGREDFLSYLTRFHFPYRSCGSESKLYYSYEEAGAHIVMLGSYVAYDRASPQYAWLLRDLAAVDRARTPWVVVVQHAPWYNSNYAHQGEGDAMKESMEELLYQYGVDFVFSGHVHAYERHHPVFRGELDDCAPVHINIGDGGNKEGPDSKYYPQPKYSAFREPSYGHGTLDLVDETHAEWRWHRNQDDGPDTADYVNVVRDPACKTKRGATLAALQLQLEQGAAAGKLPEAPQQQAQQGRARGGGWARWLWRWGLSG</sequence>
<feature type="domain" description="Calcineurin-like phosphoesterase" evidence="7">
    <location>
        <begin position="201"/>
        <end position="390"/>
    </location>
</feature>
<dbReference type="Gene3D" id="3.60.21.10">
    <property type="match status" value="1"/>
</dbReference>
<dbReference type="SUPFAM" id="SSF56300">
    <property type="entry name" value="Metallo-dependent phosphatases"/>
    <property type="match status" value="1"/>
</dbReference>
<dbReference type="InterPro" id="IPR008963">
    <property type="entry name" value="Purple_acid_Pase-like_N"/>
</dbReference>
<dbReference type="Pfam" id="PF00149">
    <property type="entry name" value="Metallophos"/>
    <property type="match status" value="1"/>
</dbReference>
<evidence type="ECO:0000256" key="1">
    <source>
        <dbReference type="ARBA" id="ARBA00008723"/>
    </source>
</evidence>
<dbReference type="SUPFAM" id="SSF49363">
    <property type="entry name" value="Purple acid phosphatase, N-terminal domain"/>
    <property type="match status" value="1"/>
</dbReference>